<evidence type="ECO:0000313" key="2">
    <source>
        <dbReference type="EMBL" id="GAA5201822.1"/>
    </source>
</evidence>
<evidence type="ECO:0000313" key="3">
    <source>
        <dbReference type="Proteomes" id="UP001500200"/>
    </source>
</evidence>
<dbReference type="RefSeq" id="WP_345453403.1">
    <property type="nucleotide sequence ID" value="NZ_BAABKK010000038.1"/>
</dbReference>
<dbReference type="Proteomes" id="UP001500200">
    <property type="component" value="Unassembled WGS sequence"/>
</dbReference>
<protein>
    <submittedName>
        <fullName evidence="2">Uncharacterized protein</fullName>
    </submittedName>
</protein>
<feature type="region of interest" description="Disordered" evidence="1">
    <location>
        <begin position="93"/>
        <end position="130"/>
    </location>
</feature>
<dbReference type="EMBL" id="BAABKK010000038">
    <property type="protein sequence ID" value="GAA5201822.1"/>
    <property type="molecule type" value="Genomic_DNA"/>
</dbReference>
<proteinExistence type="predicted"/>
<name>A0ABP9SV86_9MICC</name>
<gene>
    <name evidence="2" type="ORF">GCM10023346_47130</name>
</gene>
<sequence>MRIAKSDTVAGLPAPVARDLVRLYRGGTFVQELADTLLRRNGVEDTEAVFARMEKAGYLVKADTDDDPGYLWWEATTRGNALAMASFGKPVTLINGGPSSRRPAGTRPGVQRRSRDASVRGAAKDFRKLP</sequence>
<evidence type="ECO:0000256" key="1">
    <source>
        <dbReference type="SAM" id="MobiDB-lite"/>
    </source>
</evidence>
<keyword evidence="3" id="KW-1185">Reference proteome</keyword>
<organism evidence="2 3">
    <name type="scientific">Arthrobacter gyeryongensis</name>
    <dbReference type="NCBI Taxonomy" id="1650592"/>
    <lineage>
        <taxon>Bacteria</taxon>
        <taxon>Bacillati</taxon>
        <taxon>Actinomycetota</taxon>
        <taxon>Actinomycetes</taxon>
        <taxon>Micrococcales</taxon>
        <taxon>Micrococcaceae</taxon>
        <taxon>Arthrobacter</taxon>
    </lineage>
</organism>
<reference evidence="3" key="1">
    <citation type="journal article" date="2019" name="Int. J. Syst. Evol. Microbiol.">
        <title>The Global Catalogue of Microorganisms (GCM) 10K type strain sequencing project: providing services to taxonomists for standard genome sequencing and annotation.</title>
        <authorList>
            <consortium name="The Broad Institute Genomics Platform"/>
            <consortium name="The Broad Institute Genome Sequencing Center for Infectious Disease"/>
            <person name="Wu L."/>
            <person name="Ma J."/>
        </authorList>
    </citation>
    <scope>NUCLEOTIDE SEQUENCE [LARGE SCALE GENOMIC DNA]</scope>
    <source>
        <strain evidence="3">JCM 18514</strain>
    </source>
</reference>
<feature type="compositionally biased region" description="Basic and acidic residues" evidence="1">
    <location>
        <begin position="113"/>
        <end position="130"/>
    </location>
</feature>
<comment type="caution">
    <text evidence="2">The sequence shown here is derived from an EMBL/GenBank/DDBJ whole genome shotgun (WGS) entry which is preliminary data.</text>
</comment>
<accession>A0ABP9SV86</accession>